<feature type="region of interest" description="Disordered" evidence="5">
    <location>
        <begin position="1"/>
        <end position="32"/>
    </location>
</feature>
<gene>
    <name evidence="6" type="ORF">CSSPJE1EN2_LOCUS8560</name>
</gene>
<dbReference type="Pfam" id="PF02466">
    <property type="entry name" value="Tim17"/>
    <property type="match status" value="1"/>
</dbReference>
<evidence type="ECO:0000256" key="4">
    <source>
        <dbReference type="ARBA" id="ARBA00023136"/>
    </source>
</evidence>
<keyword evidence="4" id="KW-0472">Membrane</keyword>
<proteinExistence type="predicted"/>
<evidence type="ECO:0000256" key="2">
    <source>
        <dbReference type="ARBA" id="ARBA00022692"/>
    </source>
</evidence>
<evidence type="ECO:0000256" key="1">
    <source>
        <dbReference type="ARBA" id="ARBA00004141"/>
    </source>
</evidence>
<evidence type="ECO:0000313" key="6">
    <source>
        <dbReference type="EMBL" id="CAK9865565.1"/>
    </source>
</evidence>
<sequence>MAMGEPSNPVAGEDGGGWSDGENEPGNSGLPLAGGDINNPAACLIKGVADGLAGGVMGSVFGFGSGLIKKQGFKGALREGGTSAKTFALLSGVHSLVSCALKKLRGKEDAWNAGIAGCATGLALSTPGTPQALAQSCLSFGAFSFILDYMNHPRAALAATSHSGPNQMPVVNINMNIHFSLPALPPFTLPPLLFTHPLTFQQLKPRSHLVGHQQQLHNDGATF</sequence>
<dbReference type="InterPro" id="IPR039175">
    <property type="entry name" value="TIM22"/>
</dbReference>
<evidence type="ECO:0008006" key="8">
    <source>
        <dbReference type="Google" id="ProtNLM"/>
    </source>
</evidence>
<dbReference type="Proteomes" id="UP001497522">
    <property type="component" value="Chromosome 15"/>
</dbReference>
<dbReference type="PANTHER" id="PTHR14110:SF1">
    <property type="entry name" value="CHLOROPLASTIC IMPORT INNER MEMBRANE TRANSLOCASE SUBUNIT TIM22-2-RELATED"/>
    <property type="match status" value="1"/>
</dbReference>
<dbReference type="EMBL" id="OZ023716">
    <property type="protein sequence ID" value="CAK9865565.1"/>
    <property type="molecule type" value="Genomic_DNA"/>
</dbReference>
<comment type="subcellular location">
    <subcellularLocation>
        <location evidence="1">Membrane</location>
        <topology evidence="1">Multi-pass membrane protein</topology>
    </subcellularLocation>
</comment>
<protein>
    <recommendedName>
        <fullName evidence="8">Mitochondrial import inner membrane translocase subunit TIM22</fullName>
    </recommendedName>
</protein>
<evidence type="ECO:0000256" key="5">
    <source>
        <dbReference type="SAM" id="MobiDB-lite"/>
    </source>
</evidence>
<organism evidence="6 7">
    <name type="scientific">Sphagnum jensenii</name>
    <dbReference type="NCBI Taxonomy" id="128206"/>
    <lineage>
        <taxon>Eukaryota</taxon>
        <taxon>Viridiplantae</taxon>
        <taxon>Streptophyta</taxon>
        <taxon>Embryophyta</taxon>
        <taxon>Bryophyta</taxon>
        <taxon>Sphagnophytina</taxon>
        <taxon>Sphagnopsida</taxon>
        <taxon>Sphagnales</taxon>
        <taxon>Sphagnaceae</taxon>
        <taxon>Sphagnum</taxon>
    </lineage>
</organism>
<dbReference type="PANTHER" id="PTHR14110">
    <property type="entry name" value="MITOCHONDRIAL IMPORT INNER MEMBRANE TRANSLOCASE SUBUNIT TIM22"/>
    <property type="match status" value="1"/>
</dbReference>
<keyword evidence="2" id="KW-0812">Transmembrane</keyword>
<evidence type="ECO:0000313" key="7">
    <source>
        <dbReference type="Proteomes" id="UP001497522"/>
    </source>
</evidence>
<accession>A0ABP1ASL0</accession>
<keyword evidence="7" id="KW-1185">Reference proteome</keyword>
<reference evidence="6" key="1">
    <citation type="submission" date="2024-03" db="EMBL/GenBank/DDBJ databases">
        <authorList>
            <consortium name="ELIXIR-Norway"/>
            <consortium name="Elixir Norway"/>
        </authorList>
    </citation>
    <scope>NUCLEOTIDE SEQUENCE</scope>
</reference>
<keyword evidence="3" id="KW-1133">Transmembrane helix</keyword>
<evidence type="ECO:0000256" key="3">
    <source>
        <dbReference type="ARBA" id="ARBA00022989"/>
    </source>
</evidence>
<name>A0ABP1ASL0_9BRYO</name>